<dbReference type="CDD" id="cd03228">
    <property type="entry name" value="ABCC_MRP_Like"/>
    <property type="match status" value="1"/>
</dbReference>
<dbReference type="SUPFAM" id="SSF90123">
    <property type="entry name" value="ABC transporter transmembrane region"/>
    <property type="match status" value="1"/>
</dbReference>
<dbReference type="Gene3D" id="3.40.50.300">
    <property type="entry name" value="P-loop containing nucleotide triphosphate hydrolases"/>
    <property type="match status" value="1"/>
</dbReference>
<comment type="subcellular location">
    <subcellularLocation>
        <location evidence="1">Cell membrane</location>
        <topology evidence="1">Multi-pass membrane protein</topology>
    </subcellularLocation>
</comment>
<evidence type="ECO:0000256" key="1">
    <source>
        <dbReference type="ARBA" id="ARBA00004651"/>
    </source>
</evidence>
<evidence type="ECO:0000256" key="6">
    <source>
        <dbReference type="ARBA" id="ARBA00023136"/>
    </source>
</evidence>
<evidence type="ECO:0000256" key="7">
    <source>
        <dbReference type="SAM" id="Phobius"/>
    </source>
</evidence>
<feature type="transmembrane region" description="Helical" evidence="7">
    <location>
        <begin position="168"/>
        <end position="192"/>
    </location>
</feature>
<keyword evidence="6 7" id="KW-0472">Membrane</keyword>
<dbReference type="GO" id="GO:0016887">
    <property type="term" value="F:ATP hydrolysis activity"/>
    <property type="evidence" value="ECO:0007669"/>
    <property type="project" value="InterPro"/>
</dbReference>
<dbReference type="InterPro" id="IPR039421">
    <property type="entry name" value="Type_1_exporter"/>
</dbReference>
<dbReference type="PANTHER" id="PTHR24221">
    <property type="entry name" value="ATP-BINDING CASSETTE SUB-FAMILY B"/>
    <property type="match status" value="1"/>
</dbReference>
<keyword evidence="5 7" id="KW-1133">Transmembrane helix</keyword>
<gene>
    <name evidence="9" type="ORF">HZU44_28085</name>
</gene>
<proteinExistence type="predicted"/>
<name>A0A7D6CAD1_9ACTN</name>
<evidence type="ECO:0000313" key="9">
    <source>
        <dbReference type="EMBL" id="QLJ98482.1"/>
    </source>
</evidence>
<sequence length="620" mass="67231">MSDAALRTPPLWENVNPSGVRAVYVERRRLLGLLRNADRRWLGALVVSLVVVVAVGPITVAATRGLVDAMLSRSGEFVRLAVAVALLMLVRQFAEIAGSTLRASIARQVDGAVRAELRRIASRPPGIAHLEDPAFQDVALRAADQGVAWRDRSAGLAAVGQLSLTGRILSAAAMAVALGAYFPVLAAVLFLLSVTSRWIAVRQWMHLESVKDAAMPERRKVDYWAELAAGPEAAKEIRLFGLAGWVVERRAAAHLAWLADYWKLRRRVLRSQKTAAVLAVVCAGLALGVPGRAAFDGQISVGALASCLVAAWGIFAIAALGAEAHDIEYGKDPMRALAVLERAQVEPRRNLQPPPATIPTIRFEEVSFEYPGQPRPVMNGLNLTIRAGERLALVGVNGVGKTTLIKLLAGLYEPTGGRITVDGVDLRDLDPEVWRRRVTALFQDFIHYPLTLRDNIALAAPEAETDDAELDELIRRAGAAALLASRPRGLDTLLWRTGTSGTDLSGGQWQKLAMVRVLHAVDKGRQVVLLDEPTAHLDVRAEAEFHQRILGSIPAASVVVISHRFSTVRAADRIVLLDGGRITEEGDHDSLMADGGTYARLFTLQASRFTARHPHRESPE</sequence>
<feature type="domain" description="ABC transporter" evidence="8">
    <location>
        <begin position="361"/>
        <end position="604"/>
    </location>
</feature>
<dbReference type="InterPro" id="IPR003593">
    <property type="entry name" value="AAA+_ATPase"/>
</dbReference>
<dbReference type="SUPFAM" id="SSF52540">
    <property type="entry name" value="P-loop containing nucleoside triphosphate hydrolases"/>
    <property type="match status" value="1"/>
</dbReference>
<dbReference type="PROSITE" id="PS50893">
    <property type="entry name" value="ABC_TRANSPORTER_2"/>
    <property type="match status" value="1"/>
</dbReference>
<reference evidence="9" key="1">
    <citation type="submission" date="2020-08" db="EMBL/GenBank/DDBJ databases">
        <title>A bifunctional nitrone conjugated secondary metabolite targeting the ribosome.</title>
        <authorList>
            <person name="Limbrick E.M."/>
            <person name="Graf M."/>
            <person name="Derewacz D.K."/>
            <person name="Nguyen F."/>
            <person name="Spraggins J.M."/>
            <person name="Wieland M."/>
            <person name="Ynigez-Gutierrez A.E."/>
            <person name="Reisman B.J."/>
            <person name="Zinshteyn B."/>
            <person name="McCulloch K."/>
            <person name="Iverson T.M."/>
            <person name="Green R."/>
            <person name="Wilson D.N."/>
            <person name="Bachmann B.O."/>
        </authorList>
    </citation>
    <scope>NUCLEOTIDE SEQUENCE</scope>
    <source>
        <strain evidence="9">Africana</strain>
    </source>
</reference>
<keyword evidence="3" id="KW-0547">Nucleotide-binding</keyword>
<dbReference type="InterPro" id="IPR036640">
    <property type="entry name" value="ABC1_TM_sf"/>
</dbReference>
<feature type="transmembrane region" description="Helical" evidence="7">
    <location>
        <begin position="41"/>
        <end position="65"/>
    </location>
</feature>
<dbReference type="GO" id="GO:0005886">
    <property type="term" value="C:plasma membrane"/>
    <property type="evidence" value="ECO:0007669"/>
    <property type="project" value="UniProtKB-SubCell"/>
</dbReference>
<dbReference type="AlphaFoldDB" id="A0A7D6CAD1"/>
<evidence type="ECO:0000259" key="8">
    <source>
        <dbReference type="PROSITE" id="PS50893"/>
    </source>
</evidence>
<dbReference type="GO" id="GO:0005524">
    <property type="term" value="F:ATP binding"/>
    <property type="evidence" value="ECO:0007669"/>
    <property type="project" value="UniProtKB-KW"/>
</dbReference>
<evidence type="ECO:0000256" key="3">
    <source>
        <dbReference type="ARBA" id="ARBA00022741"/>
    </source>
</evidence>
<dbReference type="InterPro" id="IPR017871">
    <property type="entry name" value="ABC_transporter-like_CS"/>
</dbReference>
<dbReference type="PROSITE" id="PS00211">
    <property type="entry name" value="ABC_TRANSPORTER_1"/>
    <property type="match status" value="1"/>
</dbReference>
<feature type="transmembrane region" description="Helical" evidence="7">
    <location>
        <begin position="275"/>
        <end position="295"/>
    </location>
</feature>
<dbReference type="SMART" id="SM00382">
    <property type="entry name" value="AAA"/>
    <property type="match status" value="1"/>
</dbReference>
<keyword evidence="2 7" id="KW-0812">Transmembrane</keyword>
<dbReference type="Pfam" id="PF00005">
    <property type="entry name" value="ABC_tran"/>
    <property type="match status" value="1"/>
</dbReference>
<dbReference type="PANTHER" id="PTHR24221:SF654">
    <property type="entry name" value="ATP-BINDING CASSETTE SUB-FAMILY B MEMBER 6"/>
    <property type="match status" value="1"/>
</dbReference>
<evidence type="ECO:0000256" key="5">
    <source>
        <dbReference type="ARBA" id="ARBA00022989"/>
    </source>
</evidence>
<organism evidence="9">
    <name type="scientific">Micromonospora carbonacea</name>
    <dbReference type="NCBI Taxonomy" id="47853"/>
    <lineage>
        <taxon>Bacteria</taxon>
        <taxon>Bacillati</taxon>
        <taxon>Actinomycetota</taxon>
        <taxon>Actinomycetes</taxon>
        <taxon>Micromonosporales</taxon>
        <taxon>Micromonosporaceae</taxon>
        <taxon>Micromonospora</taxon>
    </lineage>
</organism>
<dbReference type="InterPro" id="IPR003439">
    <property type="entry name" value="ABC_transporter-like_ATP-bd"/>
</dbReference>
<dbReference type="GO" id="GO:0034040">
    <property type="term" value="F:ATPase-coupled lipid transmembrane transporter activity"/>
    <property type="evidence" value="ECO:0007669"/>
    <property type="project" value="TreeGrafter"/>
</dbReference>
<keyword evidence="4 9" id="KW-0067">ATP-binding</keyword>
<evidence type="ECO:0000256" key="4">
    <source>
        <dbReference type="ARBA" id="ARBA00022840"/>
    </source>
</evidence>
<dbReference type="EMBL" id="CP058905">
    <property type="protein sequence ID" value="QLJ98482.1"/>
    <property type="molecule type" value="Genomic_DNA"/>
</dbReference>
<feature type="transmembrane region" description="Helical" evidence="7">
    <location>
        <begin position="301"/>
        <end position="322"/>
    </location>
</feature>
<protein>
    <submittedName>
        <fullName evidence="9">ABC transporter ATP-binding protein</fullName>
    </submittedName>
</protein>
<accession>A0A7D6CAD1</accession>
<dbReference type="InterPro" id="IPR027417">
    <property type="entry name" value="P-loop_NTPase"/>
</dbReference>
<evidence type="ECO:0000256" key="2">
    <source>
        <dbReference type="ARBA" id="ARBA00022692"/>
    </source>
</evidence>